<dbReference type="EMBL" id="CP113797">
    <property type="protein sequence ID" value="WAL61697.1"/>
    <property type="molecule type" value="Genomic_DNA"/>
</dbReference>
<reference evidence="1" key="1">
    <citation type="submission" date="2022-12" db="EMBL/GenBank/DDBJ databases">
        <title>Polyphasic identification of a Novel Hot-Spring Cyanobacterium Ocullathermofonsia sinensis gen nov. sp. nov. and Genomic Insights on its Adaptations to the Thermal Habitat.</title>
        <authorList>
            <person name="Daroch M."/>
            <person name="Tang J."/>
            <person name="Jiang Y."/>
        </authorList>
    </citation>
    <scope>NUCLEOTIDE SEQUENCE</scope>
    <source>
        <strain evidence="1">PKUAC-SCTA174</strain>
    </source>
</reference>
<dbReference type="KEGG" id="tsin:OXH18_06855"/>
<dbReference type="AlphaFoldDB" id="A0A9E9CB12"/>
<name>A0A9E9CB12_9CYAN</name>
<evidence type="ECO:0000313" key="2">
    <source>
        <dbReference type="Proteomes" id="UP001163152"/>
    </source>
</evidence>
<proteinExistence type="predicted"/>
<protein>
    <submittedName>
        <fullName evidence="1">Uncharacterized protein</fullName>
    </submittedName>
</protein>
<accession>A0A9E9CB12</accession>
<dbReference type="Proteomes" id="UP001163152">
    <property type="component" value="Chromosome"/>
</dbReference>
<organism evidence="1 2">
    <name type="scientific">Thermocoleostomius sinensis A174</name>
    <dbReference type="NCBI Taxonomy" id="2016057"/>
    <lineage>
        <taxon>Bacteria</taxon>
        <taxon>Bacillati</taxon>
        <taxon>Cyanobacteriota</taxon>
        <taxon>Cyanophyceae</taxon>
        <taxon>Oculatellales</taxon>
        <taxon>Oculatellaceae</taxon>
        <taxon>Thermocoleostomius</taxon>
    </lineage>
</organism>
<sequence>MSVQRFSLDALKKVRQYIQTTLSLAAIERRTQTWATLAATEDWPEPELLVDLSEVFTFGGLSVEERSKASGNNTWFISPINPGAALLKLPSLRLKTDMRLVSFLYRLAEDGVGVTFAIPERSSTTAHLEKAIQMSNGLKHPPKPKEALPHVMEAVEGDRSPVSFVVASLLYREFQEFGALGQYSRWQHHHLIEAIPVQARCDWQVEQPIKDLAAKARILANGQAAVEFFSYRTGKATVIYRHFDHYPPDRYCPTSANKAIAIIRPS</sequence>
<dbReference type="RefSeq" id="WP_268611727.1">
    <property type="nucleotide sequence ID" value="NZ_CP113797.1"/>
</dbReference>
<keyword evidence="2" id="KW-1185">Reference proteome</keyword>
<gene>
    <name evidence="1" type="ORF">OXH18_06855</name>
</gene>
<evidence type="ECO:0000313" key="1">
    <source>
        <dbReference type="EMBL" id="WAL61697.1"/>
    </source>
</evidence>